<comment type="pathway">
    <text evidence="1 9">Porphyrin-containing compound metabolism; protoporphyrin-IX biosynthesis; coproporphyrinogen-III from 5-aminolevulinate: step 3/4.</text>
</comment>
<accession>A0A2W5WPL8</accession>
<dbReference type="GO" id="GO:0006782">
    <property type="term" value="P:protoporphyrinogen IX biosynthetic process"/>
    <property type="evidence" value="ECO:0007669"/>
    <property type="project" value="UniProtKB-UniRule"/>
</dbReference>
<dbReference type="Gene3D" id="3.40.50.10090">
    <property type="match status" value="2"/>
</dbReference>
<dbReference type="GO" id="GO:0006780">
    <property type="term" value="P:uroporphyrinogen III biosynthetic process"/>
    <property type="evidence" value="ECO:0007669"/>
    <property type="project" value="UniProtKB-UniRule"/>
</dbReference>
<evidence type="ECO:0000313" key="12">
    <source>
        <dbReference type="Proteomes" id="UP000248783"/>
    </source>
</evidence>
<comment type="caution">
    <text evidence="11">The sequence shown here is derived from an EMBL/GenBank/DDBJ whole genome shotgun (WGS) entry which is preliminary data.</text>
</comment>
<dbReference type="GO" id="GO:0004852">
    <property type="term" value="F:uroporphyrinogen-III synthase activity"/>
    <property type="evidence" value="ECO:0007669"/>
    <property type="project" value="UniProtKB-UniRule"/>
</dbReference>
<sequence>MSDPLAAAPGTAPGAPRTGSLAGRTVLVARDPARAAGLAALLRERGAEVVVAPVTATAPAPDAAALEAAVRGLAAGEHAWVVVTSVNAVAPLRQAADRAGVVLAEAPVRWAAVGHATRRALEAAGVTVGLVPAERTAEGLVAAFPPAPEPARGVARAVPGVGPGAGPGSGRSLLLPLGDLARPVLADGLAARGWSPRTVVAYRTVPATLPTDVVRRAHDGDLAAVVVTAGSVAREVARQLAGAFGRPGAPALVTIGRPSADAAREAGLPVAAVAAAPTDSALADAVGSALSGRARAVPHAGSGTTTKEDHE</sequence>
<keyword evidence="5 9" id="KW-0627">Porphyrin biosynthesis</keyword>
<dbReference type="CDD" id="cd06578">
    <property type="entry name" value="HemD"/>
    <property type="match status" value="1"/>
</dbReference>
<evidence type="ECO:0000256" key="8">
    <source>
        <dbReference type="ARBA" id="ARBA00048617"/>
    </source>
</evidence>
<evidence type="ECO:0000313" key="11">
    <source>
        <dbReference type="EMBL" id="PZR53347.1"/>
    </source>
</evidence>
<gene>
    <name evidence="11" type="ORF">DNL40_07440</name>
</gene>
<comment type="similarity">
    <text evidence="2 9">Belongs to the uroporphyrinogen-III synthase family.</text>
</comment>
<feature type="domain" description="Tetrapyrrole biosynthesis uroporphyrinogen III synthase" evidence="10">
    <location>
        <begin position="38"/>
        <end position="283"/>
    </location>
</feature>
<comment type="function">
    <text evidence="6 9">Catalyzes cyclization of the linear tetrapyrrole, hydroxymethylbilane, to the macrocyclic uroporphyrinogen III.</text>
</comment>
<evidence type="ECO:0000256" key="2">
    <source>
        <dbReference type="ARBA" id="ARBA00008133"/>
    </source>
</evidence>
<evidence type="ECO:0000256" key="7">
    <source>
        <dbReference type="ARBA" id="ARBA00040167"/>
    </source>
</evidence>
<dbReference type="AlphaFoldDB" id="A0A2W5WPL8"/>
<evidence type="ECO:0000256" key="1">
    <source>
        <dbReference type="ARBA" id="ARBA00004772"/>
    </source>
</evidence>
<dbReference type="Pfam" id="PF02602">
    <property type="entry name" value="HEM4"/>
    <property type="match status" value="1"/>
</dbReference>
<evidence type="ECO:0000256" key="5">
    <source>
        <dbReference type="ARBA" id="ARBA00023244"/>
    </source>
</evidence>
<dbReference type="Proteomes" id="UP000248783">
    <property type="component" value="Unassembled WGS sequence"/>
</dbReference>
<dbReference type="InterPro" id="IPR003754">
    <property type="entry name" value="4pyrrol_synth_uPrphyn_synth"/>
</dbReference>
<dbReference type="PANTHER" id="PTHR38042">
    <property type="entry name" value="UROPORPHYRINOGEN-III SYNTHASE, CHLOROPLASTIC"/>
    <property type="match status" value="1"/>
</dbReference>
<organism evidence="11 12">
    <name type="scientific">Xylanimonas oleitrophica</name>
    <dbReference type="NCBI Taxonomy" id="2607479"/>
    <lineage>
        <taxon>Bacteria</taxon>
        <taxon>Bacillati</taxon>
        <taxon>Actinomycetota</taxon>
        <taxon>Actinomycetes</taxon>
        <taxon>Micrococcales</taxon>
        <taxon>Promicromonosporaceae</taxon>
        <taxon>Xylanimonas</taxon>
    </lineage>
</organism>
<dbReference type="UniPathway" id="UPA00251">
    <property type="reaction ID" value="UER00320"/>
</dbReference>
<keyword evidence="4 9" id="KW-0456">Lyase</keyword>
<dbReference type="SUPFAM" id="SSF69618">
    <property type="entry name" value="HemD-like"/>
    <property type="match status" value="1"/>
</dbReference>
<evidence type="ECO:0000256" key="6">
    <source>
        <dbReference type="ARBA" id="ARBA00037589"/>
    </source>
</evidence>
<keyword evidence="12" id="KW-1185">Reference proteome</keyword>
<proteinExistence type="inferred from homology"/>
<dbReference type="PANTHER" id="PTHR38042:SF1">
    <property type="entry name" value="UROPORPHYRINOGEN-III SYNTHASE, CHLOROPLASTIC"/>
    <property type="match status" value="1"/>
</dbReference>
<comment type="catalytic activity">
    <reaction evidence="8 9">
        <text>hydroxymethylbilane = uroporphyrinogen III + H2O</text>
        <dbReference type="Rhea" id="RHEA:18965"/>
        <dbReference type="ChEBI" id="CHEBI:15377"/>
        <dbReference type="ChEBI" id="CHEBI:57308"/>
        <dbReference type="ChEBI" id="CHEBI:57845"/>
        <dbReference type="EC" id="4.2.1.75"/>
    </reaction>
</comment>
<evidence type="ECO:0000256" key="3">
    <source>
        <dbReference type="ARBA" id="ARBA00013109"/>
    </source>
</evidence>
<reference evidence="11 12" key="1">
    <citation type="submission" date="2018-06" db="EMBL/GenBank/DDBJ databases">
        <title>Whole genome sequencing of a novel hydrocarbon degrading bacterial strain, PW21 isolated from oil contaminated produced water sample.</title>
        <authorList>
            <person name="Nagkirti P."/>
            <person name="Shaikh A."/>
            <person name="Gowdaman V."/>
            <person name="Engineer A.E."/>
            <person name="Dagar S."/>
            <person name="Dhakephalkar P.K."/>
        </authorList>
    </citation>
    <scope>NUCLEOTIDE SEQUENCE [LARGE SCALE GENOMIC DNA]</scope>
    <source>
        <strain evidence="11 12">PW21</strain>
    </source>
</reference>
<dbReference type="InterPro" id="IPR039793">
    <property type="entry name" value="UROS/Hem4"/>
</dbReference>
<name>A0A2W5WPL8_9MICO</name>
<evidence type="ECO:0000259" key="10">
    <source>
        <dbReference type="Pfam" id="PF02602"/>
    </source>
</evidence>
<dbReference type="EC" id="4.2.1.75" evidence="3 9"/>
<evidence type="ECO:0000256" key="4">
    <source>
        <dbReference type="ARBA" id="ARBA00023239"/>
    </source>
</evidence>
<evidence type="ECO:0000256" key="9">
    <source>
        <dbReference type="RuleBase" id="RU366031"/>
    </source>
</evidence>
<dbReference type="InterPro" id="IPR036108">
    <property type="entry name" value="4pyrrol_syn_uPrphyn_synt_sf"/>
</dbReference>
<protein>
    <recommendedName>
        <fullName evidence="7 9">Uroporphyrinogen-III synthase</fullName>
        <ecNumber evidence="3 9">4.2.1.75</ecNumber>
    </recommendedName>
</protein>
<dbReference type="EMBL" id="QKWH01000004">
    <property type="protein sequence ID" value="PZR53347.1"/>
    <property type="molecule type" value="Genomic_DNA"/>
</dbReference>
<dbReference type="RefSeq" id="WP_111250625.1">
    <property type="nucleotide sequence ID" value="NZ_QKWH01000004.1"/>
</dbReference>